<comment type="caution">
    <text evidence="1">The sequence shown here is derived from an EMBL/GenBank/DDBJ whole genome shotgun (WGS) entry which is preliminary data.</text>
</comment>
<proteinExistence type="predicted"/>
<evidence type="ECO:0000313" key="1">
    <source>
        <dbReference type="EMBL" id="MCN9241329.1"/>
    </source>
</evidence>
<dbReference type="Proteomes" id="UP001523219">
    <property type="component" value="Unassembled WGS sequence"/>
</dbReference>
<reference evidence="1 2" key="1">
    <citation type="submission" date="2022-05" db="EMBL/GenBank/DDBJ databases">
        <title>Streptomyces sp. nov. RY43-2 isolated from soil of a peat swamp forest.</title>
        <authorList>
            <person name="Kanchanasin P."/>
            <person name="Tanasupawat S."/>
            <person name="Phongsopitanun W."/>
        </authorList>
    </citation>
    <scope>NUCLEOTIDE SEQUENCE [LARGE SCALE GENOMIC DNA]</scope>
    <source>
        <strain evidence="1 2">RY43-2</strain>
    </source>
</reference>
<accession>A0ABT0ZC26</accession>
<protein>
    <recommendedName>
        <fullName evidence="3">Antitoxin VbhA domain-containing protein</fullName>
    </recommendedName>
</protein>
<gene>
    <name evidence="1" type="ORF">NGF19_11100</name>
</gene>
<organism evidence="1 2">
    <name type="scientific">Streptomyces macrolidinus</name>
    <dbReference type="NCBI Taxonomy" id="2952607"/>
    <lineage>
        <taxon>Bacteria</taxon>
        <taxon>Bacillati</taxon>
        <taxon>Actinomycetota</taxon>
        <taxon>Actinomycetes</taxon>
        <taxon>Kitasatosporales</taxon>
        <taxon>Streptomycetaceae</taxon>
        <taxon>Streptomyces</taxon>
    </lineage>
</organism>
<dbReference type="RefSeq" id="WP_252424506.1">
    <property type="nucleotide sequence ID" value="NZ_JAMWMR010000007.1"/>
</dbReference>
<evidence type="ECO:0008006" key="3">
    <source>
        <dbReference type="Google" id="ProtNLM"/>
    </source>
</evidence>
<name>A0ABT0ZC26_9ACTN</name>
<evidence type="ECO:0000313" key="2">
    <source>
        <dbReference type="Proteomes" id="UP001523219"/>
    </source>
</evidence>
<sequence length="90" mass="10444">MAEQEEELSVADERSLRAYIKRYAAGDIPREEMLETIAAWPLEEEDWDEAQPEPSHQDNTASVIYGESLLGRLTEEDVEEIHRRRKTQDA</sequence>
<dbReference type="EMBL" id="JAMWMR010000007">
    <property type="protein sequence ID" value="MCN9241329.1"/>
    <property type="molecule type" value="Genomic_DNA"/>
</dbReference>
<keyword evidence="2" id="KW-1185">Reference proteome</keyword>